<evidence type="ECO:0000259" key="1">
    <source>
        <dbReference type="Pfam" id="PF19263"/>
    </source>
</evidence>
<dbReference type="Proteomes" id="UP000281985">
    <property type="component" value="Unassembled WGS sequence"/>
</dbReference>
<dbReference type="GO" id="GO:0004386">
    <property type="term" value="F:helicase activity"/>
    <property type="evidence" value="ECO:0007669"/>
    <property type="project" value="UniProtKB-KW"/>
</dbReference>
<dbReference type="InterPro" id="IPR045455">
    <property type="entry name" value="NrS-1_pol-like_helicase"/>
</dbReference>
<dbReference type="OrthoDB" id="608366at2"/>
<dbReference type="Gene3D" id="3.40.50.300">
    <property type="entry name" value="P-loop containing nucleotide triphosphate hydrolases"/>
    <property type="match status" value="1"/>
</dbReference>
<keyword evidence="2" id="KW-0547">Nucleotide-binding</keyword>
<evidence type="ECO:0000313" key="3">
    <source>
        <dbReference type="Proteomes" id="UP000281985"/>
    </source>
</evidence>
<keyword evidence="2" id="KW-0347">Helicase</keyword>
<protein>
    <submittedName>
        <fullName evidence="2">Helicase</fullName>
    </submittedName>
</protein>
<evidence type="ECO:0000313" key="2">
    <source>
        <dbReference type="EMBL" id="RMB58482.1"/>
    </source>
</evidence>
<keyword evidence="3" id="KW-1185">Reference proteome</keyword>
<organism evidence="2 3">
    <name type="scientific">Dokdonia sinensis</name>
    <dbReference type="NCBI Taxonomy" id="2479847"/>
    <lineage>
        <taxon>Bacteria</taxon>
        <taxon>Pseudomonadati</taxon>
        <taxon>Bacteroidota</taxon>
        <taxon>Flavobacteriia</taxon>
        <taxon>Flavobacteriales</taxon>
        <taxon>Flavobacteriaceae</taxon>
        <taxon>Dokdonia</taxon>
    </lineage>
</organism>
<name>A0A3M0G7V9_9FLAO</name>
<dbReference type="AlphaFoldDB" id="A0A3M0G7V9"/>
<sequence>MEYLRIGTEYYKKVEKPTASGNVATVMLPWKKQTILDDHDKDYLLAIPKYEGFGVYPSHINYVQVKQGFYNKYKKLSHSETPIATSIATNIAMEQTFVATVKFLEHIFGNHYLLGMDYLTILYQKPLQILPILCLVSSERNTGKTTFLNWLKLLFEENMTINKNEDFRSRFNSDWSEKLIIAIDEVLLDKKEDSERIKNLSTAANFKTESKGKDKVESDFFGKFILCSNNEDNFILIDKQEIRYWVIKVNPLENSDPNLFKKLALEVTHFASYLRNRIISTPKMSRMWFTKEQIHTEALNKLVQGTKYYAERELKALLLEMLDDFETDVICLTVKEILELCQYFKYKISRTEINRIMQSWSLESTNSSYRYFYKSINPADNEWQVSSTTRKGRFYTFEKKYLENC</sequence>
<gene>
    <name evidence="2" type="ORF">EAX61_09240</name>
</gene>
<keyword evidence="2" id="KW-0378">Hydrolase</keyword>
<comment type="caution">
    <text evidence="2">The sequence shown here is derived from an EMBL/GenBank/DDBJ whole genome shotgun (WGS) entry which is preliminary data.</text>
</comment>
<keyword evidence="2" id="KW-0067">ATP-binding</keyword>
<reference evidence="2 3" key="1">
    <citation type="submission" date="2018-10" db="EMBL/GenBank/DDBJ databases">
        <title>Dokdonia luteus sp. nov., isolated from sea water.</title>
        <authorList>
            <person name="Zhou L.Y."/>
            <person name="Du Z.J."/>
        </authorList>
    </citation>
    <scope>NUCLEOTIDE SEQUENCE [LARGE SCALE GENOMIC DNA]</scope>
    <source>
        <strain evidence="2 3">SH27</strain>
    </source>
</reference>
<dbReference type="InterPro" id="IPR027417">
    <property type="entry name" value="P-loop_NTPase"/>
</dbReference>
<dbReference type="RefSeq" id="WP_121917406.1">
    <property type="nucleotide sequence ID" value="NZ_REFV01000008.1"/>
</dbReference>
<dbReference type="Pfam" id="PF19263">
    <property type="entry name" value="DUF5906"/>
    <property type="match status" value="1"/>
</dbReference>
<proteinExistence type="predicted"/>
<dbReference type="EMBL" id="REFV01000008">
    <property type="protein sequence ID" value="RMB58482.1"/>
    <property type="molecule type" value="Genomic_DNA"/>
</dbReference>
<feature type="domain" description="NrS-1 polymerase-like helicase" evidence="1">
    <location>
        <begin position="136"/>
        <end position="240"/>
    </location>
</feature>
<accession>A0A3M0G7V9</accession>